<reference evidence="1 2" key="1">
    <citation type="journal article" date="2015" name="Genome Announc.">
        <title>Genome Sequences of Mycobacteriophages AlanGrant, Baee, Corofin, OrangeOswald, and Vincenzo, New Members of Cluster B.</title>
        <authorList>
            <person name="Pope W.H."/>
            <person name="Carbonara M.E."/>
            <person name="Cioffi H.M."/>
            <person name="Cruz T."/>
            <person name="Dang B.Q."/>
            <person name="Doyle A.N."/>
            <person name="Fan O.H."/>
            <person name="Gallagher M."/>
            <person name="Gentile G.M."/>
            <person name="German B.A."/>
            <person name="Farrell M.E."/>
            <person name="Gerwig M."/>
            <person name="Hunter K.L."/>
            <person name="Lefever V.E."/>
            <person name="Marfisi N.A."/>
            <person name="McDonnell J.E."/>
            <person name="Monga J.K."/>
            <person name="Quiroz K.G."/>
            <person name="Pong A.C."/>
            <person name="Rimple P.A."/>
            <person name="Situ M."/>
            <person name="Sohnen P.C."/>
            <person name="Stockinger A.N."/>
            <person name="Thompson P.K."/>
            <person name="Torchio N.M."/>
            <person name="Toner C.L."/>
            <person name="Ulbrich M.C."/>
            <person name="Vohra N.I."/>
            <person name="Zakir A."/>
            <person name="Adkins N.L."/>
            <person name="Brown B.R."/>
            <person name="Churilla B.M."/>
            <person name="Kramer Z.J."/>
            <person name="Lapin J.S."/>
            <person name="Montgomery M.T."/>
            <person name="Prout A.K."/>
            <person name="Grubb S.R."/>
            <person name="Warner M.H."/>
            <person name="Bowman C.A."/>
            <person name="Russell D.A."/>
            <person name="Hatfull G.F."/>
        </authorList>
    </citation>
    <scope>NUCLEOTIDE SEQUENCE [LARGE SCALE GENOMIC DNA]</scope>
</reference>
<dbReference type="OrthoDB" id="3617at10239"/>
<proteinExistence type="predicted"/>
<evidence type="ECO:0000313" key="2">
    <source>
        <dbReference type="Proteomes" id="UP000203101"/>
    </source>
</evidence>
<dbReference type="RefSeq" id="YP_009210884.1">
    <property type="nucleotide sequence ID" value="NC_028934.1"/>
</dbReference>
<dbReference type="Proteomes" id="UP000203101">
    <property type="component" value="Segment"/>
</dbReference>
<dbReference type="KEGG" id="vg:26637331"/>
<name>A0A0F6WDV9_9CAUD</name>
<dbReference type="GeneID" id="26637331"/>
<keyword evidence="2" id="KW-1185">Reference proteome</keyword>
<organism evidence="1 2">
    <name type="scientific">Mycobacterium phage Vincenzo</name>
    <dbReference type="NCBI Taxonomy" id="1647301"/>
    <lineage>
        <taxon>Viruses</taxon>
        <taxon>Duplodnaviria</taxon>
        <taxon>Heunggongvirae</taxon>
        <taxon>Uroviricota</taxon>
        <taxon>Caudoviricetes</taxon>
        <taxon>Bclasvirinae</taxon>
        <taxon>Coopervirus</taxon>
        <taxon>Coopervirus vincenzo</taxon>
    </lineage>
</organism>
<sequence length="360" mass="38886">MAVVTDDLLVSLHTAQGDGVYQFTPDDYSGLNWTRDHRDTSRCDLTVPPLLPGGSRLPDIVYWHHWLTVWDGDRLGSAEGVLWTGPIKKIRDNRAGLTLQAVDHSAYLARTRNPMTKRWDAADPATVAGELWSAMVLAQGLRTRPVVLADPEGDRYDFQVVTDEKTLDQTLGDLVSYGLRWSVVAGTPVLGPLSLEPVATLGEEHFLGDGIDFVRDGSAVVNNVLVRGPVNLARAAVDFYGQNLQAIVNVDNMSGVSNVTRAAQQYVQSAGRVRTTLELPGSTVLSPTAPVSIDQLMPSARFIIEARGTRQLMALTGCEVDRRAGAATVKVSMETVEEKIELTSQKTGQALTLGAGAAGR</sequence>
<evidence type="ECO:0000313" key="1">
    <source>
        <dbReference type="EMBL" id="AKF14290.1"/>
    </source>
</evidence>
<dbReference type="EMBL" id="KR080194">
    <property type="protein sequence ID" value="AKF14290.1"/>
    <property type="molecule type" value="Genomic_DNA"/>
</dbReference>
<accession>A0A0F6WDV9</accession>
<protein>
    <submittedName>
        <fullName evidence="1">Minor tail protein</fullName>
    </submittedName>
</protein>
<gene>
    <name evidence="1" type="primary">28</name>
    <name evidence="1" type="ORF">SEA_VINCENZO_28</name>
</gene>